<name>A0AAP0FB38_9MAGN</name>
<gene>
    <name evidence="1" type="ORF">Scep_022446</name>
</gene>
<accession>A0AAP0FB38</accession>
<proteinExistence type="predicted"/>
<organism evidence="1 2">
    <name type="scientific">Stephania cephalantha</name>
    <dbReference type="NCBI Taxonomy" id="152367"/>
    <lineage>
        <taxon>Eukaryota</taxon>
        <taxon>Viridiplantae</taxon>
        <taxon>Streptophyta</taxon>
        <taxon>Embryophyta</taxon>
        <taxon>Tracheophyta</taxon>
        <taxon>Spermatophyta</taxon>
        <taxon>Magnoliopsida</taxon>
        <taxon>Ranunculales</taxon>
        <taxon>Menispermaceae</taxon>
        <taxon>Menispermoideae</taxon>
        <taxon>Cissampelideae</taxon>
        <taxon>Stephania</taxon>
    </lineage>
</organism>
<protein>
    <submittedName>
        <fullName evidence="1">Uncharacterized protein</fullName>
    </submittedName>
</protein>
<dbReference type="EMBL" id="JBBNAG010000009">
    <property type="protein sequence ID" value="KAK9105602.1"/>
    <property type="molecule type" value="Genomic_DNA"/>
</dbReference>
<sequence length="56" mass="6096">MSVLEIQIRCNDVHGIMALGSRGHEDMHIAGKEVGIERTTSRQCCNSSGDVSISYC</sequence>
<evidence type="ECO:0000313" key="1">
    <source>
        <dbReference type="EMBL" id="KAK9105602.1"/>
    </source>
</evidence>
<dbReference type="AlphaFoldDB" id="A0AAP0FB38"/>
<comment type="caution">
    <text evidence="1">The sequence shown here is derived from an EMBL/GenBank/DDBJ whole genome shotgun (WGS) entry which is preliminary data.</text>
</comment>
<reference evidence="1 2" key="1">
    <citation type="submission" date="2024-01" db="EMBL/GenBank/DDBJ databases">
        <title>Genome assemblies of Stephania.</title>
        <authorList>
            <person name="Yang L."/>
        </authorList>
    </citation>
    <scope>NUCLEOTIDE SEQUENCE [LARGE SCALE GENOMIC DNA]</scope>
    <source>
        <strain evidence="1">JXDWG</strain>
        <tissue evidence="1">Leaf</tissue>
    </source>
</reference>
<evidence type="ECO:0000313" key="2">
    <source>
        <dbReference type="Proteomes" id="UP001419268"/>
    </source>
</evidence>
<dbReference type="Proteomes" id="UP001419268">
    <property type="component" value="Unassembled WGS sequence"/>
</dbReference>
<keyword evidence="2" id="KW-1185">Reference proteome</keyword>